<evidence type="ECO:0000256" key="7">
    <source>
        <dbReference type="ARBA" id="ARBA00022801"/>
    </source>
</evidence>
<dbReference type="GO" id="GO:0008821">
    <property type="term" value="F:crossover junction DNA endonuclease activity"/>
    <property type="evidence" value="ECO:0007669"/>
    <property type="project" value="TreeGrafter"/>
</dbReference>
<evidence type="ECO:0000256" key="8">
    <source>
        <dbReference type="ARBA" id="ARBA00022842"/>
    </source>
</evidence>
<evidence type="ECO:0000256" key="6">
    <source>
        <dbReference type="ARBA" id="ARBA00022763"/>
    </source>
</evidence>
<dbReference type="Pfam" id="PF21292">
    <property type="entry name" value="EME1-MUS81_C"/>
    <property type="match status" value="1"/>
</dbReference>
<gene>
    <name evidence="14" type="ORF">GGX14DRAFT_467908</name>
</gene>
<comment type="caution">
    <text evidence="14">The sequence shown here is derived from an EMBL/GenBank/DDBJ whole genome shotgun (WGS) entry which is preliminary data.</text>
</comment>
<sequence length="444" mass="48809">MSSTHAVIEISDSDDDAQPPPPSSSQVSATSRYSDNDVLDICSSDEDLPAPSSRRRHSSASASTRSSRVDYYGDGGLDSTDDEEGSPMKVPRKVSGTRETWNATHFSKSRASTTKSIRKPRKTEEEKAAEKRKKAQKAAAKAEKSTRTAAKKEAKKSYKDANKLVGDKKATLKDMEIIFSPSFADSPLYHAFCSRVAEYNMTVSVAPTRAVRGFDVFSWRSTMSKRYDPAARAWLPVAPYIKKEKTYLVDEDGAKNVVGRVRSAYDGPDGPLQIFFMIEGLKAFLRRRSRMQYTKDDIERALAALQMAEGTHLLCVETVPDAVERLYDLSADLGIKPYKLVERSHLPFCADTHQSTGADLADTWTMMLAQVHRVTEAGAAGIAARFPTPRALFAAYEDVTAHASADEWAARDAVVMNLLRAGQISHRADGTAKERAVGPALSRV</sequence>
<accession>A0AAD6V075</accession>
<evidence type="ECO:0000256" key="2">
    <source>
        <dbReference type="ARBA" id="ARBA00004123"/>
    </source>
</evidence>
<dbReference type="Proteomes" id="UP001219525">
    <property type="component" value="Unassembled WGS sequence"/>
</dbReference>
<dbReference type="AlphaFoldDB" id="A0AAD6V075"/>
<evidence type="ECO:0000256" key="5">
    <source>
        <dbReference type="ARBA" id="ARBA00022759"/>
    </source>
</evidence>
<dbReference type="Gene3D" id="1.10.150.670">
    <property type="entry name" value="Crossover junction endonuclease EME1, DNA-binding domain"/>
    <property type="match status" value="1"/>
</dbReference>
<name>A0AAD6V075_9AGAR</name>
<evidence type="ECO:0000256" key="3">
    <source>
        <dbReference type="ARBA" id="ARBA00022722"/>
    </source>
</evidence>
<proteinExistence type="predicted"/>
<keyword evidence="3" id="KW-0540">Nuclease</keyword>
<comment type="subcellular location">
    <subcellularLocation>
        <location evidence="2">Nucleus</location>
    </subcellularLocation>
</comment>
<keyword evidence="6" id="KW-0227">DNA damage</keyword>
<dbReference type="GO" id="GO:0048476">
    <property type="term" value="C:Holliday junction resolvase complex"/>
    <property type="evidence" value="ECO:0007669"/>
    <property type="project" value="InterPro"/>
</dbReference>
<dbReference type="GO" id="GO:0006302">
    <property type="term" value="P:double-strand break repair"/>
    <property type="evidence" value="ECO:0007669"/>
    <property type="project" value="TreeGrafter"/>
</dbReference>
<keyword evidence="11" id="KW-0539">Nucleus</keyword>
<feature type="non-terminal residue" evidence="14">
    <location>
        <position position="444"/>
    </location>
</feature>
<dbReference type="GO" id="GO:0046872">
    <property type="term" value="F:metal ion binding"/>
    <property type="evidence" value="ECO:0007669"/>
    <property type="project" value="UniProtKB-KW"/>
</dbReference>
<dbReference type="InterPro" id="IPR033310">
    <property type="entry name" value="Mms4/EME1/EME2"/>
</dbReference>
<evidence type="ECO:0000256" key="10">
    <source>
        <dbReference type="ARBA" id="ARBA00023204"/>
    </source>
</evidence>
<feature type="compositionally biased region" description="Basic and acidic residues" evidence="13">
    <location>
        <begin position="140"/>
        <end position="158"/>
    </location>
</feature>
<dbReference type="GO" id="GO:0031573">
    <property type="term" value="P:mitotic intra-S DNA damage checkpoint signaling"/>
    <property type="evidence" value="ECO:0007669"/>
    <property type="project" value="TreeGrafter"/>
</dbReference>
<evidence type="ECO:0000256" key="9">
    <source>
        <dbReference type="ARBA" id="ARBA00023172"/>
    </source>
</evidence>
<evidence type="ECO:0000256" key="13">
    <source>
        <dbReference type="SAM" id="MobiDB-lite"/>
    </source>
</evidence>
<feature type="region of interest" description="Disordered" evidence="13">
    <location>
        <begin position="1"/>
        <end position="158"/>
    </location>
</feature>
<organism evidence="14 15">
    <name type="scientific">Mycena pura</name>
    <dbReference type="NCBI Taxonomy" id="153505"/>
    <lineage>
        <taxon>Eukaryota</taxon>
        <taxon>Fungi</taxon>
        <taxon>Dikarya</taxon>
        <taxon>Basidiomycota</taxon>
        <taxon>Agaricomycotina</taxon>
        <taxon>Agaricomycetes</taxon>
        <taxon>Agaricomycetidae</taxon>
        <taxon>Agaricales</taxon>
        <taxon>Marasmiineae</taxon>
        <taxon>Mycenaceae</taxon>
        <taxon>Mycena</taxon>
    </lineage>
</organism>
<keyword evidence="8" id="KW-0460">Magnesium</keyword>
<keyword evidence="4" id="KW-0479">Metal-binding</keyword>
<evidence type="ECO:0000256" key="12">
    <source>
        <dbReference type="ARBA" id="ARBA00023254"/>
    </source>
</evidence>
<protein>
    <recommendedName>
        <fullName evidence="16">ERCC4 domain-containing protein</fullName>
    </recommendedName>
</protein>
<keyword evidence="5" id="KW-0255">Endonuclease</keyword>
<dbReference type="EMBL" id="JARJCW010000068">
    <property type="protein sequence ID" value="KAJ7199383.1"/>
    <property type="molecule type" value="Genomic_DNA"/>
</dbReference>
<dbReference type="GO" id="GO:0005634">
    <property type="term" value="C:nucleus"/>
    <property type="evidence" value="ECO:0007669"/>
    <property type="project" value="UniProtKB-SubCell"/>
</dbReference>
<evidence type="ECO:0000256" key="4">
    <source>
        <dbReference type="ARBA" id="ARBA00022723"/>
    </source>
</evidence>
<evidence type="ECO:0000313" key="14">
    <source>
        <dbReference type="EMBL" id="KAJ7199383.1"/>
    </source>
</evidence>
<dbReference type="PANTHER" id="PTHR21077:SF5">
    <property type="entry name" value="CROSSOVER JUNCTION ENDONUCLEASE MMS4"/>
    <property type="match status" value="1"/>
</dbReference>
<evidence type="ECO:0000313" key="15">
    <source>
        <dbReference type="Proteomes" id="UP001219525"/>
    </source>
</evidence>
<keyword evidence="9" id="KW-0233">DNA recombination</keyword>
<keyword evidence="12" id="KW-0469">Meiosis</keyword>
<dbReference type="PANTHER" id="PTHR21077">
    <property type="entry name" value="EME1 PROTEIN"/>
    <property type="match status" value="1"/>
</dbReference>
<comment type="cofactor">
    <cofactor evidence="1">
        <name>Mg(2+)</name>
        <dbReference type="ChEBI" id="CHEBI:18420"/>
    </cofactor>
</comment>
<keyword evidence="10" id="KW-0234">DNA repair</keyword>
<dbReference type="GO" id="GO:0000712">
    <property type="term" value="P:resolution of meiotic recombination intermediates"/>
    <property type="evidence" value="ECO:0007669"/>
    <property type="project" value="TreeGrafter"/>
</dbReference>
<feature type="compositionally biased region" description="Polar residues" evidence="13">
    <location>
        <begin position="97"/>
        <end position="115"/>
    </location>
</feature>
<dbReference type="InterPro" id="IPR042530">
    <property type="entry name" value="EME1/EME2_C"/>
</dbReference>
<evidence type="ECO:0008006" key="16">
    <source>
        <dbReference type="Google" id="ProtNLM"/>
    </source>
</evidence>
<evidence type="ECO:0000256" key="11">
    <source>
        <dbReference type="ARBA" id="ARBA00023242"/>
    </source>
</evidence>
<keyword evidence="7" id="KW-0378">Hydrolase</keyword>
<evidence type="ECO:0000256" key="1">
    <source>
        <dbReference type="ARBA" id="ARBA00001946"/>
    </source>
</evidence>
<dbReference type="GO" id="GO:0031297">
    <property type="term" value="P:replication fork processing"/>
    <property type="evidence" value="ECO:0007669"/>
    <property type="project" value="TreeGrafter"/>
</dbReference>
<keyword evidence="15" id="KW-1185">Reference proteome</keyword>
<reference evidence="14" key="1">
    <citation type="submission" date="2023-03" db="EMBL/GenBank/DDBJ databases">
        <title>Massive genome expansion in bonnet fungi (Mycena s.s.) driven by repeated elements and novel gene families across ecological guilds.</title>
        <authorList>
            <consortium name="Lawrence Berkeley National Laboratory"/>
            <person name="Harder C.B."/>
            <person name="Miyauchi S."/>
            <person name="Viragh M."/>
            <person name="Kuo A."/>
            <person name="Thoen E."/>
            <person name="Andreopoulos B."/>
            <person name="Lu D."/>
            <person name="Skrede I."/>
            <person name="Drula E."/>
            <person name="Henrissat B."/>
            <person name="Morin E."/>
            <person name="Kohler A."/>
            <person name="Barry K."/>
            <person name="LaButti K."/>
            <person name="Morin E."/>
            <person name="Salamov A."/>
            <person name="Lipzen A."/>
            <person name="Mereny Z."/>
            <person name="Hegedus B."/>
            <person name="Baldrian P."/>
            <person name="Stursova M."/>
            <person name="Weitz H."/>
            <person name="Taylor A."/>
            <person name="Grigoriev I.V."/>
            <person name="Nagy L.G."/>
            <person name="Martin F."/>
            <person name="Kauserud H."/>
        </authorList>
    </citation>
    <scope>NUCLEOTIDE SEQUENCE</scope>
    <source>
        <strain evidence="14">9144</strain>
    </source>
</reference>